<dbReference type="EMBL" id="CP059399">
    <property type="protein sequence ID" value="QLY31958.1"/>
    <property type="molecule type" value="Genomic_DNA"/>
</dbReference>
<dbReference type="Proteomes" id="UP000515512">
    <property type="component" value="Chromosome"/>
</dbReference>
<accession>A0A7D6ZEW0</accession>
<keyword evidence="4" id="KW-1015">Disulfide bond</keyword>
<dbReference type="KEGG" id="nhu:H0264_06570"/>
<feature type="compositionally biased region" description="Low complexity" evidence="5">
    <location>
        <begin position="565"/>
        <end position="590"/>
    </location>
</feature>
<keyword evidence="6" id="KW-0812">Transmembrane</keyword>
<gene>
    <name evidence="7" type="ORF">H0264_06570</name>
</gene>
<name>A0A7D6ZEW0_9NOCA</name>
<protein>
    <submittedName>
        <fullName evidence="7">Cutinase family protein</fullName>
    </submittedName>
</protein>
<reference evidence="7 8" key="1">
    <citation type="submission" date="2020-07" db="EMBL/GenBank/DDBJ databases">
        <authorList>
            <person name="Zhuang K."/>
            <person name="Ran Y."/>
        </authorList>
    </citation>
    <scope>NUCLEOTIDE SEQUENCE [LARGE SCALE GENOMIC DNA]</scope>
    <source>
        <strain evidence="7 8">WCH-YHL-001</strain>
    </source>
</reference>
<evidence type="ECO:0000313" key="8">
    <source>
        <dbReference type="Proteomes" id="UP000515512"/>
    </source>
</evidence>
<keyword evidence="6" id="KW-1133">Transmembrane helix</keyword>
<dbReference type="PANTHER" id="PTHR33630">
    <property type="entry name" value="CUTINASE RV1984C-RELATED-RELATED"/>
    <property type="match status" value="1"/>
</dbReference>
<dbReference type="PANTHER" id="PTHR33630:SF9">
    <property type="entry name" value="CUTINASE 4"/>
    <property type="match status" value="1"/>
</dbReference>
<feature type="compositionally biased region" description="Low complexity" evidence="5">
    <location>
        <begin position="473"/>
        <end position="558"/>
    </location>
</feature>
<evidence type="ECO:0000256" key="6">
    <source>
        <dbReference type="SAM" id="Phobius"/>
    </source>
</evidence>
<keyword evidence="3" id="KW-0378">Hydrolase</keyword>
<dbReference type="Pfam" id="PF01083">
    <property type="entry name" value="Cutinase"/>
    <property type="match status" value="1"/>
</dbReference>
<sequence length="590" mass="60803">MALRNVLTRARLGSPLVAGPAALGVVAIVGATLILTTSEQKPQTADPLLVSSVTECHDMVTISIAGRNDAPQQGSVKMLVDANGNELPAALTDDYQSRWLDPIANAPKDDVADGSYSAVYISYPANMSTYEDAVNTGVTNTKEVMRQISQACPDTRFSIVGYSEGADVARRVAMGIGNDSASDGYEVTDPKNVVGVVILADAGRGAGEGPFVGATDPNHPDGYGSNYGGTGASGQGALPGTGGDFGALNGKVASFCSDGDLTCSAPKNISLLNLAANVGRQINVDALQNEGLTPATGQDVATVLAKTGFSAFEYISNNPGWWTSNETFLDVLLKVSDPSYKPGQPAKEVSNASSISTNEMSPLAYLPQKVFNEIVGLIMTNTNTIPVIMSDPYQQTLGEGTGHHFDYWNDADPASGKNQSSAEYAAAWLTHLAKQAQAGEPVDTKAQPQQADYDTARKVAETPRVERLSAPETTTVKATAKTTVKATTTTGGKTTTTTGGSTTTAPGTTTTAPKSETSTTTTTTGGSTTVAPTTAPKTENPVAVAPTTVAPTTVAPTTDPRTQVAAPEATIPAITTTPPTTTTTTTTPAN</sequence>
<evidence type="ECO:0000256" key="1">
    <source>
        <dbReference type="ARBA" id="ARBA00007534"/>
    </source>
</evidence>
<keyword evidence="2" id="KW-0719">Serine esterase</keyword>
<dbReference type="InterPro" id="IPR000675">
    <property type="entry name" value="Cutinase/axe"/>
</dbReference>
<organism evidence="7 8">
    <name type="scientific">Nocardia huaxiensis</name>
    <dbReference type="NCBI Taxonomy" id="2755382"/>
    <lineage>
        <taxon>Bacteria</taxon>
        <taxon>Bacillati</taxon>
        <taxon>Actinomycetota</taxon>
        <taxon>Actinomycetes</taxon>
        <taxon>Mycobacteriales</taxon>
        <taxon>Nocardiaceae</taxon>
        <taxon>Nocardia</taxon>
    </lineage>
</organism>
<dbReference type="Gene3D" id="3.40.50.1820">
    <property type="entry name" value="alpha/beta hydrolase"/>
    <property type="match status" value="1"/>
</dbReference>
<feature type="compositionally biased region" description="Basic and acidic residues" evidence="5">
    <location>
        <begin position="454"/>
        <end position="469"/>
    </location>
</feature>
<dbReference type="AlphaFoldDB" id="A0A7D6ZEW0"/>
<evidence type="ECO:0000256" key="5">
    <source>
        <dbReference type="SAM" id="MobiDB-lite"/>
    </source>
</evidence>
<keyword evidence="8" id="KW-1185">Reference proteome</keyword>
<keyword evidence="6" id="KW-0472">Membrane</keyword>
<comment type="similarity">
    <text evidence="1">Belongs to the cutinase family.</text>
</comment>
<evidence type="ECO:0000313" key="7">
    <source>
        <dbReference type="EMBL" id="QLY31958.1"/>
    </source>
</evidence>
<evidence type="ECO:0000256" key="3">
    <source>
        <dbReference type="ARBA" id="ARBA00022801"/>
    </source>
</evidence>
<feature type="transmembrane region" description="Helical" evidence="6">
    <location>
        <begin position="12"/>
        <end position="35"/>
    </location>
</feature>
<dbReference type="SUPFAM" id="SSF53474">
    <property type="entry name" value="alpha/beta-Hydrolases"/>
    <property type="match status" value="1"/>
</dbReference>
<dbReference type="RefSeq" id="WP_181583132.1">
    <property type="nucleotide sequence ID" value="NZ_CP059399.1"/>
</dbReference>
<evidence type="ECO:0000256" key="4">
    <source>
        <dbReference type="ARBA" id="ARBA00023157"/>
    </source>
</evidence>
<evidence type="ECO:0000256" key="2">
    <source>
        <dbReference type="ARBA" id="ARBA00022487"/>
    </source>
</evidence>
<dbReference type="InterPro" id="IPR029058">
    <property type="entry name" value="AB_hydrolase_fold"/>
</dbReference>
<dbReference type="SMART" id="SM01110">
    <property type="entry name" value="Cutinase"/>
    <property type="match status" value="1"/>
</dbReference>
<dbReference type="GO" id="GO:0052689">
    <property type="term" value="F:carboxylic ester hydrolase activity"/>
    <property type="evidence" value="ECO:0007669"/>
    <property type="project" value="UniProtKB-KW"/>
</dbReference>
<proteinExistence type="inferred from homology"/>
<feature type="region of interest" description="Disordered" evidence="5">
    <location>
        <begin position="439"/>
        <end position="590"/>
    </location>
</feature>